<keyword evidence="2" id="KW-0812">Transmembrane</keyword>
<evidence type="ECO:0000256" key="5">
    <source>
        <dbReference type="SAM" id="MobiDB-lite"/>
    </source>
</evidence>
<proteinExistence type="predicted"/>
<feature type="region of interest" description="Disordered" evidence="5">
    <location>
        <begin position="153"/>
        <end position="202"/>
    </location>
</feature>
<dbReference type="AlphaFoldDB" id="A0A9P7N9S8"/>
<dbReference type="PANTHER" id="PTHR17920">
    <property type="entry name" value="TRANSMEMBRANE AND COILED-COIL DOMAIN-CONTAINING PROTEIN 4 TMCO4"/>
    <property type="match status" value="1"/>
</dbReference>
<evidence type="ECO:0000256" key="2">
    <source>
        <dbReference type="ARBA" id="ARBA00022692"/>
    </source>
</evidence>
<feature type="compositionally biased region" description="Gly residues" evidence="5">
    <location>
        <begin position="162"/>
        <end position="172"/>
    </location>
</feature>
<evidence type="ECO:0000256" key="3">
    <source>
        <dbReference type="ARBA" id="ARBA00022989"/>
    </source>
</evidence>
<dbReference type="OrthoDB" id="277931at2759"/>
<dbReference type="Pfam" id="PF05277">
    <property type="entry name" value="DUF726"/>
    <property type="match status" value="1"/>
</dbReference>
<keyword evidence="4" id="KW-0472">Membrane</keyword>
<evidence type="ECO:0000313" key="7">
    <source>
        <dbReference type="Proteomes" id="UP000748025"/>
    </source>
</evidence>
<dbReference type="InterPro" id="IPR007941">
    <property type="entry name" value="DUF726"/>
</dbReference>
<keyword evidence="7" id="KW-1185">Reference proteome</keyword>
<accession>A0A9P7N9S8</accession>
<comment type="subcellular location">
    <subcellularLocation>
        <location evidence="1">Membrane</location>
        <topology evidence="1">Multi-pass membrane protein</topology>
    </subcellularLocation>
</comment>
<gene>
    <name evidence="6" type="ORF">E4U43_001452</name>
</gene>
<sequence>MGRASRGNGHQTARRPVDLTGIISPAEKNDFITLVNAITENMHRDMSNMFDSPPVRPIRGEIEQHHWLSLPLLRRRGSNKENVLALDAFRNNSHGLSTTTYKKAHQIIEKEENEAMTPQLRELKKEALAYLRKWQSSVLQRLREINVNDSIPHVSGSRTRGRGGARGGYRAGRGGREGRGGITASTLATGPPRAPTNHLDPDLAARYPPTPNTMWTLPFERRKLFLHIALLILVSLQDYNANSRKLLVCIASSLNVPYKLYQLDENRLAQGLVKAALEVPTEEDKTAKSDEVKSSRKWKLGLGSTSSAPLSLAAPLRNVGIGTSQGGLGLTTTAAAGLLGIMAENGLLMGSLFGMNPPRPLDKFLELSRKEVLEFAFLRLCNSIHYEYTDSRESPVEDRRLRVVIAMSGCLLDSDDIIKPWRFLNSQAEVYAIRWEPAALLNLGSSLETVIKSTAWGSARRDIEAKTIFQSLIDSSWPEPLLRISKIIDNPWNVGMVRAEKAGAVLADSLIRQRFQGERPVSLIGFSLAARAIYACLMILAERRQFGIVDSVVMLGTPAPSESRVWLTLKSVVSGRLINVYSESDYILGFLYRTSNTQFGIAGLQEIQGADGVENHCIKTLPRGHLSYASIMGNIFRDIGWEDVDYKAVRAETVPAQSRTSRKRF</sequence>
<name>A0A9P7N9S8_9HYPO</name>
<dbReference type="PANTHER" id="PTHR17920:SF22">
    <property type="entry name" value="DUF726 DOMAIN PROTEIN (AFU_ORTHOLOGUE AFUA_2G12860)"/>
    <property type="match status" value="1"/>
</dbReference>
<dbReference type="Proteomes" id="UP000748025">
    <property type="component" value="Unassembled WGS sequence"/>
</dbReference>
<protein>
    <recommendedName>
        <fullName evidence="8">DUF726 domain protein</fullName>
    </recommendedName>
</protein>
<evidence type="ECO:0000313" key="6">
    <source>
        <dbReference type="EMBL" id="KAG6000956.1"/>
    </source>
</evidence>
<dbReference type="GO" id="GO:0016020">
    <property type="term" value="C:membrane"/>
    <property type="evidence" value="ECO:0007669"/>
    <property type="project" value="UniProtKB-SubCell"/>
</dbReference>
<comment type="caution">
    <text evidence="6">The sequence shown here is derived from an EMBL/GenBank/DDBJ whole genome shotgun (WGS) entry which is preliminary data.</text>
</comment>
<keyword evidence="3" id="KW-1133">Transmembrane helix</keyword>
<dbReference type="EMBL" id="SRPW01001478">
    <property type="protein sequence ID" value="KAG6000956.1"/>
    <property type="molecule type" value="Genomic_DNA"/>
</dbReference>
<evidence type="ECO:0008006" key="8">
    <source>
        <dbReference type="Google" id="ProtNLM"/>
    </source>
</evidence>
<evidence type="ECO:0000256" key="4">
    <source>
        <dbReference type="ARBA" id="ARBA00023136"/>
    </source>
</evidence>
<organism evidence="6 7">
    <name type="scientific">Claviceps pusilla</name>
    <dbReference type="NCBI Taxonomy" id="123648"/>
    <lineage>
        <taxon>Eukaryota</taxon>
        <taxon>Fungi</taxon>
        <taxon>Dikarya</taxon>
        <taxon>Ascomycota</taxon>
        <taxon>Pezizomycotina</taxon>
        <taxon>Sordariomycetes</taxon>
        <taxon>Hypocreomycetidae</taxon>
        <taxon>Hypocreales</taxon>
        <taxon>Clavicipitaceae</taxon>
        <taxon>Claviceps</taxon>
    </lineage>
</organism>
<reference evidence="6" key="1">
    <citation type="journal article" date="2020" name="bioRxiv">
        <title>Whole genome comparisons of ergot fungi reveals the divergence and evolution of species within the genus Claviceps are the result of varying mechanisms driving genome evolution and host range expansion.</title>
        <authorList>
            <person name="Wyka S.A."/>
            <person name="Mondo S.J."/>
            <person name="Liu M."/>
            <person name="Dettman J."/>
            <person name="Nalam V."/>
            <person name="Broders K.D."/>
        </authorList>
    </citation>
    <scope>NUCLEOTIDE SEQUENCE</scope>
    <source>
        <strain evidence="6">CCC 602</strain>
    </source>
</reference>
<evidence type="ECO:0000256" key="1">
    <source>
        <dbReference type="ARBA" id="ARBA00004141"/>
    </source>
</evidence>